<organism evidence="5 6">
    <name type="scientific">Peribacillus castrilensis</name>
    <dbReference type="NCBI Taxonomy" id="2897690"/>
    <lineage>
        <taxon>Bacteria</taxon>
        <taxon>Bacillati</taxon>
        <taxon>Bacillota</taxon>
        <taxon>Bacilli</taxon>
        <taxon>Bacillales</taxon>
        <taxon>Bacillaceae</taxon>
        <taxon>Peribacillus</taxon>
    </lineage>
</organism>
<dbReference type="RefSeq" id="WP_367408427.1">
    <property type="nucleotide sequence ID" value="NZ_JARNBH010000042.1"/>
</dbReference>
<dbReference type="InterPro" id="IPR023346">
    <property type="entry name" value="Lysozyme-like_dom_sf"/>
</dbReference>
<comment type="caution">
    <text evidence="5">The sequence shown here is derived from an EMBL/GenBank/DDBJ whole genome shotgun (WGS) entry which is preliminary data.</text>
</comment>
<proteinExistence type="inferred from homology"/>
<feature type="domain" description="Transglycosylase SLT" evidence="4">
    <location>
        <begin position="181"/>
        <end position="275"/>
    </location>
</feature>
<sequence length="295" mass="32437">MRSLLKGFFCGAFIGAYIGLLQLGEKQTEPAIESPSTPSVVVKQVDLDAVYPHQKFNSAEEFEVRAEKVAKEREKRELVAYKKEIAERAKYLKQQRAKKLAEERAKRLAEQRAQELATAKKLAEQKAKKAEISRVEPVIENVSSSPSKSSSQGGGGSSNALSSKLQGMGISNATYYVSLATTYGNQYGIDPVWLLAMAKTESNFNPYAVSSHEAVGIMQILPSTARALGVSTSSLTNPEVSFSTSAKYLAMLQSQFGSVRMATIAYNQGEGNVRNGSYRTWYYDKVLANYNTLKR</sequence>
<dbReference type="Gene3D" id="1.10.530.10">
    <property type="match status" value="1"/>
</dbReference>
<dbReference type="Proteomes" id="UP001307168">
    <property type="component" value="Unassembled WGS sequence"/>
</dbReference>
<dbReference type="AlphaFoldDB" id="A0AAW9NG27"/>
<protein>
    <submittedName>
        <fullName evidence="5">Transglycosylase SLT domain-containing protein</fullName>
    </submittedName>
</protein>
<reference evidence="5 6" key="1">
    <citation type="submission" date="2023-03" db="EMBL/GenBank/DDBJ databases">
        <title>Bacillus Genome Sequencing.</title>
        <authorList>
            <person name="Dunlap C."/>
        </authorList>
    </citation>
    <scope>NUCLEOTIDE SEQUENCE [LARGE SCALE GENOMIC DNA]</scope>
    <source>
        <strain evidence="5 6">B-41290</strain>
    </source>
</reference>
<dbReference type="InterPro" id="IPR000189">
    <property type="entry name" value="Transglyc_AS"/>
</dbReference>
<dbReference type="PANTHER" id="PTHR37423:SF2">
    <property type="entry name" value="MEMBRANE-BOUND LYTIC MUREIN TRANSGLYCOSYLASE C"/>
    <property type="match status" value="1"/>
</dbReference>
<gene>
    <name evidence="5" type="ORF">P4706_28250</name>
</gene>
<feature type="region of interest" description="Disordered" evidence="3">
    <location>
        <begin position="137"/>
        <end position="160"/>
    </location>
</feature>
<dbReference type="GO" id="GO:0016020">
    <property type="term" value="C:membrane"/>
    <property type="evidence" value="ECO:0007669"/>
    <property type="project" value="InterPro"/>
</dbReference>
<dbReference type="EMBL" id="JARNBH010000042">
    <property type="protein sequence ID" value="MEC0276886.1"/>
    <property type="molecule type" value="Genomic_DNA"/>
</dbReference>
<accession>A0AAW9NG27</accession>
<dbReference type="PROSITE" id="PS00922">
    <property type="entry name" value="TRANSGLYCOSYLASE"/>
    <property type="match status" value="1"/>
</dbReference>
<evidence type="ECO:0000313" key="5">
    <source>
        <dbReference type="EMBL" id="MEC0276886.1"/>
    </source>
</evidence>
<evidence type="ECO:0000259" key="4">
    <source>
        <dbReference type="Pfam" id="PF01464"/>
    </source>
</evidence>
<dbReference type="Pfam" id="PF01464">
    <property type="entry name" value="SLT"/>
    <property type="match status" value="1"/>
</dbReference>
<comment type="similarity">
    <text evidence="1">Belongs to the transglycosylase Slt family.</text>
</comment>
<evidence type="ECO:0000256" key="2">
    <source>
        <dbReference type="SAM" id="Coils"/>
    </source>
</evidence>
<evidence type="ECO:0000313" key="6">
    <source>
        <dbReference type="Proteomes" id="UP001307168"/>
    </source>
</evidence>
<keyword evidence="2" id="KW-0175">Coiled coil</keyword>
<evidence type="ECO:0000256" key="1">
    <source>
        <dbReference type="ARBA" id="ARBA00007734"/>
    </source>
</evidence>
<keyword evidence="6" id="KW-1185">Reference proteome</keyword>
<feature type="coiled-coil region" evidence="2">
    <location>
        <begin position="64"/>
        <end position="133"/>
    </location>
</feature>
<dbReference type="InterPro" id="IPR008258">
    <property type="entry name" value="Transglycosylase_SLT_dom_1"/>
</dbReference>
<dbReference type="PANTHER" id="PTHR37423">
    <property type="entry name" value="SOLUBLE LYTIC MUREIN TRANSGLYCOSYLASE-RELATED"/>
    <property type="match status" value="1"/>
</dbReference>
<dbReference type="GO" id="GO:0000270">
    <property type="term" value="P:peptidoglycan metabolic process"/>
    <property type="evidence" value="ECO:0007669"/>
    <property type="project" value="InterPro"/>
</dbReference>
<name>A0AAW9NG27_9BACI</name>
<evidence type="ECO:0000256" key="3">
    <source>
        <dbReference type="SAM" id="MobiDB-lite"/>
    </source>
</evidence>
<dbReference type="GO" id="GO:0008933">
    <property type="term" value="F:peptidoglycan lytic transglycosylase activity"/>
    <property type="evidence" value="ECO:0007669"/>
    <property type="project" value="InterPro"/>
</dbReference>
<dbReference type="SUPFAM" id="SSF53955">
    <property type="entry name" value="Lysozyme-like"/>
    <property type="match status" value="1"/>
</dbReference>